<dbReference type="EMBL" id="CAJSLV010000002">
    <property type="protein sequence ID" value="CAG6391061.1"/>
    <property type="molecule type" value="Genomic_DNA"/>
</dbReference>
<dbReference type="Gene3D" id="3.30.70.100">
    <property type="match status" value="2"/>
</dbReference>
<dbReference type="InterPro" id="IPR011008">
    <property type="entry name" value="Dimeric_a/b-barrel"/>
</dbReference>
<accession>A0A9W4GN81</accession>
<dbReference type="RefSeq" id="WP_251484366.1">
    <property type="nucleotide sequence ID" value="NZ_CAJSLV010000002.1"/>
</dbReference>
<gene>
    <name evidence="1" type="ORF">SCOCK_100127</name>
</gene>
<comment type="caution">
    <text evidence="1">The sequence shown here is derived from an EMBL/GenBank/DDBJ whole genome shotgun (WGS) entry which is preliminary data.</text>
</comment>
<evidence type="ECO:0000313" key="2">
    <source>
        <dbReference type="Proteomes" id="UP001152519"/>
    </source>
</evidence>
<organism evidence="1 2">
    <name type="scientific">Actinacidiphila cocklensis</name>
    <dbReference type="NCBI Taxonomy" id="887465"/>
    <lineage>
        <taxon>Bacteria</taxon>
        <taxon>Bacillati</taxon>
        <taxon>Actinomycetota</taxon>
        <taxon>Actinomycetes</taxon>
        <taxon>Kitasatosporales</taxon>
        <taxon>Streptomycetaceae</taxon>
        <taxon>Actinacidiphila</taxon>
    </lineage>
</organism>
<evidence type="ECO:0000313" key="1">
    <source>
        <dbReference type="EMBL" id="CAG6391061.1"/>
    </source>
</evidence>
<sequence>MPSAEPGFATFGVLRTDGARTAAQVAEVIAAEVRDWVRHTPGFVSSRVHLGVVEDVVVHRGEWTDQDAYRTSFQDSPAGGPLHGAAGWPGVTGATVFRGAPVPGIAGPAAGRPPGTVVVATRHLSGPEATAALLGLLRQSGVWKHDVPGFVSATPYVDAEGRTFVNYPAWVDMAAYDAWMADPRIPAGQQEISRLEVAPPEYLLCTVVSDIVAPRTGGTP</sequence>
<protein>
    <submittedName>
        <fullName evidence="1">ABM domain-containing protein</fullName>
    </submittedName>
</protein>
<reference evidence="1" key="1">
    <citation type="submission" date="2021-05" db="EMBL/GenBank/DDBJ databases">
        <authorList>
            <person name="Arsene-Ploetze F."/>
        </authorList>
    </citation>
    <scope>NUCLEOTIDE SEQUENCE</scope>
    <source>
        <strain evidence="1">DSM 42138</strain>
    </source>
</reference>
<name>A0A9W4GN81_9ACTN</name>
<keyword evidence="2" id="KW-1185">Reference proteome</keyword>
<dbReference type="AlphaFoldDB" id="A0A9W4GN81"/>
<dbReference type="SUPFAM" id="SSF54909">
    <property type="entry name" value="Dimeric alpha+beta barrel"/>
    <property type="match status" value="2"/>
</dbReference>
<dbReference type="Proteomes" id="UP001152519">
    <property type="component" value="Unassembled WGS sequence"/>
</dbReference>
<proteinExistence type="predicted"/>